<dbReference type="Proteomes" id="UP000000442">
    <property type="component" value="Chromosome"/>
</dbReference>
<evidence type="ECO:0000256" key="6">
    <source>
        <dbReference type="ARBA" id="ARBA00022806"/>
    </source>
</evidence>
<feature type="domain" description="UvrD-like helicase ATP-binding" evidence="17">
    <location>
        <begin position="1"/>
        <end position="459"/>
    </location>
</feature>
<keyword evidence="20" id="KW-1185">Reference proteome</keyword>
<evidence type="ECO:0000259" key="18">
    <source>
        <dbReference type="PROSITE" id="PS51217"/>
    </source>
</evidence>
<dbReference type="Gene3D" id="3.40.50.300">
    <property type="entry name" value="P-loop containing nucleotide triphosphate hydrolases"/>
    <property type="match status" value="2"/>
</dbReference>
<dbReference type="HAMAP" id="MF_01485">
    <property type="entry name" value="RecB"/>
    <property type="match status" value="1"/>
</dbReference>
<dbReference type="EMBL" id="CP001087">
    <property type="protein sequence ID" value="ACN15743.1"/>
    <property type="molecule type" value="Genomic_DNA"/>
</dbReference>
<dbReference type="InterPro" id="IPR027417">
    <property type="entry name" value="P-loop_NTPase"/>
</dbReference>
<accession>C0QI07</accession>
<dbReference type="OrthoDB" id="9810135at2"/>
<dbReference type="InterPro" id="IPR004586">
    <property type="entry name" value="RecB"/>
</dbReference>
<dbReference type="NCBIfam" id="TIGR00609">
    <property type="entry name" value="recB"/>
    <property type="match status" value="1"/>
</dbReference>
<dbReference type="PROSITE" id="PS51198">
    <property type="entry name" value="UVRD_HELICASE_ATP_BIND"/>
    <property type="match status" value="1"/>
</dbReference>
<keyword evidence="1" id="KW-0540">Nuclease</keyword>
<dbReference type="GO" id="GO:0005524">
    <property type="term" value="F:ATP binding"/>
    <property type="evidence" value="ECO:0007669"/>
    <property type="project" value="UniProtKB-UniRule"/>
</dbReference>
<dbReference type="STRING" id="177437.HRM2_26490"/>
<dbReference type="RefSeq" id="WP_015904506.1">
    <property type="nucleotide sequence ID" value="NC_012108.1"/>
</dbReference>
<dbReference type="AlphaFoldDB" id="C0QI07"/>
<evidence type="ECO:0000256" key="5">
    <source>
        <dbReference type="ARBA" id="ARBA00022801"/>
    </source>
</evidence>
<evidence type="ECO:0000256" key="13">
    <source>
        <dbReference type="ARBA" id="ARBA00034617"/>
    </source>
</evidence>
<dbReference type="Gene3D" id="3.90.320.10">
    <property type="match status" value="1"/>
</dbReference>
<keyword evidence="12" id="KW-0413">Isomerase</keyword>
<dbReference type="InterPro" id="IPR014017">
    <property type="entry name" value="DNA_helicase_UvrD-like_C"/>
</dbReference>
<dbReference type="InterPro" id="IPR014016">
    <property type="entry name" value="UvrD-like_ATP-bd"/>
</dbReference>
<dbReference type="EC" id="5.6.2.4" evidence="14"/>
<dbReference type="CDD" id="cd22352">
    <property type="entry name" value="RecB_C-like"/>
    <property type="match status" value="1"/>
</dbReference>
<evidence type="ECO:0000256" key="12">
    <source>
        <dbReference type="ARBA" id="ARBA00023235"/>
    </source>
</evidence>
<dbReference type="GO" id="GO:0046872">
    <property type="term" value="F:metal ion binding"/>
    <property type="evidence" value="ECO:0007669"/>
    <property type="project" value="UniProtKB-KW"/>
</dbReference>
<sequence length="1242" mass="137290">MNRKLDALTFPLHGTRLIEASAGTGKTYTIAALYIRLVLGHGKENGFSRPLVPPEILVVTFTNAATQELRERIRARLTEACAFFRGRGGGDPFLQGLKDDYSPGDLPAMANLLERAALWMDESAIHTIHAWCQRMLFQHAFDSLSLFDLTLEPGDDDLLEEAVWDFWRTNFYPRDVETLQALGQATGLTTPADLLKKVRPLMAGINNADIDAGGLESVPLDPFQMLEQRRSAIEKARRVWQAGFKEAIDLVQKARADKTLNNNRYRPASLDTWIADMDSWVNGQGDLPTDTVLEKFSATGLAQGTSKKGTPPAHPAFDALDRLNDSLGSLDVKQALFAHGAREINDRVMAAKARLSRMGFNDLITRLGQALARPDTCLAQLIRAQFPVAMIDEFQDTDPVQYTLFNTIYLDQEQSGLFMIGDPKQAIYAFRGADIHTYLRARQDAGDRLYTLDKNFRSSSGMVAAVNQIFSHGAKFPLGAFLFKEMIPFDPVLAQDRDETFMVEGQAAVPMTLWQMQDGPVAKGGPDGYLSTMAGAAASEMVRLLNLGQQRPQGAGFLQKDGSFVPLVPSDIAVLVRDVNEARHIRSALDLRGVRSVYLSDRESVFESQEAVSLVYILKACFDPTNERAVRAALATPLLDLSLKTLETLNNDESAWETAVIQFKSFQKTWRTKGVLPMVRALVFEFDVGARLLSTLAGERKLTNLLHLGEILQAESAALDGEQGVIRWLGDQIARPQISVEDDILRLESDQRLVRVITIHKSKGLEYPLVFLPFACSARKLTQANASVVTAHDPDGTPFLVVNPDAKALEAADQERLAEELRMLYVALTRSCFACFLGIGVMGKTLKSGEVTTLHESAMGYLMAGQTMVETAQLPGLLNELKGGSDAIVITPLPPPGKEMFVPGSELPSLLPARLFNGTIPNNWRITSYSGILANAAMPEKGVVAFPVDVEVPDSASQDQLQEAQLQEAQIQEEQIQEQQIQMAMVSNIHSPALSIHGFPRGPEPGTFLHDLLEWAAIQGFDRVAQDRPLALDHIQRACVARGWEPWTGVLVDWLMDFVTVPLTVDGVTFTLADLGKQQCRPEMEFMFASHGVAVGKVDQLVCSHVLPGNLRPVLNPNRLNGMVKGFIDLVFCFKDRYYILDYKSNHLGDEAGAYDAAAMNQAMLGHRYDLQYVLYTLALHRLLKSRVVDYDYDRDLGGAVYLFLRGVNSTGQGVYFDRPPKDLIETLDRFFQGGGEHGPYA</sequence>
<dbReference type="InterPro" id="IPR011335">
    <property type="entry name" value="Restrct_endonuc-II-like"/>
</dbReference>
<evidence type="ECO:0000313" key="19">
    <source>
        <dbReference type="EMBL" id="ACN15743.1"/>
    </source>
</evidence>
<dbReference type="eggNOG" id="COG1074">
    <property type="taxonomic scope" value="Bacteria"/>
</dbReference>
<evidence type="ECO:0000256" key="9">
    <source>
        <dbReference type="ARBA" id="ARBA00022842"/>
    </source>
</evidence>
<comment type="catalytic activity">
    <reaction evidence="15">
        <text>ATP + H2O = ADP + phosphate + H(+)</text>
        <dbReference type="Rhea" id="RHEA:13065"/>
        <dbReference type="ChEBI" id="CHEBI:15377"/>
        <dbReference type="ChEBI" id="CHEBI:15378"/>
        <dbReference type="ChEBI" id="CHEBI:30616"/>
        <dbReference type="ChEBI" id="CHEBI:43474"/>
        <dbReference type="ChEBI" id="CHEBI:456216"/>
        <dbReference type="EC" id="5.6.2.4"/>
    </reaction>
</comment>
<evidence type="ECO:0000256" key="10">
    <source>
        <dbReference type="ARBA" id="ARBA00023125"/>
    </source>
</evidence>
<evidence type="ECO:0000256" key="15">
    <source>
        <dbReference type="ARBA" id="ARBA00048988"/>
    </source>
</evidence>
<feature type="domain" description="UvrD-like helicase C-terminal" evidence="18">
    <location>
        <begin position="490"/>
        <end position="764"/>
    </location>
</feature>
<evidence type="ECO:0000256" key="2">
    <source>
        <dbReference type="ARBA" id="ARBA00022723"/>
    </source>
</evidence>
<dbReference type="SUPFAM" id="SSF52540">
    <property type="entry name" value="P-loop containing nucleoside triphosphate hydrolases"/>
    <property type="match status" value="1"/>
</dbReference>
<name>C0QI07_DESAH</name>
<evidence type="ECO:0000313" key="20">
    <source>
        <dbReference type="Proteomes" id="UP000000442"/>
    </source>
</evidence>
<evidence type="ECO:0000259" key="17">
    <source>
        <dbReference type="PROSITE" id="PS51198"/>
    </source>
</evidence>
<dbReference type="HOGENOM" id="CLU_001114_6_0_7"/>
<dbReference type="KEGG" id="dat:HRM2_26490"/>
<dbReference type="InterPro" id="IPR000212">
    <property type="entry name" value="DNA_helicase_UvrD/REP"/>
</dbReference>
<dbReference type="GO" id="GO:0008854">
    <property type="term" value="F:exodeoxyribonuclease V activity"/>
    <property type="evidence" value="ECO:0007669"/>
    <property type="project" value="InterPro"/>
</dbReference>
<dbReference type="Gene3D" id="1.10.486.10">
    <property type="entry name" value="PCRA, domain 4"/>
    <property type="match status" value="1"/>
</dbReference>
<proteinExistence type="inferred from homology"/>
<keyword evidence="6 16" id="KW-0347">Helicase</keyword>
<dbReference type="Pfam" id="PF13361">
    <property type="entry name" value="UvrD_C"/>
    <property type="match status" value="1"/>
</dbReference>
<keyword evidence="11" id="KW-0234">DNA repair</keyword>
<comment type="catalytic activity">
    <reaction evidence="13">
        <text>Couples ATP hydrolysis with the unwinding of duplex DNA by translocating in the 3'-5' direction.</text>
        <dbReference type="EC" id="5.6.2.4"/>
    </reaction>
</comment>
<dbReference type="SUPFAM" id="SSF52980">
    <property type="entry name" value="Restriction endonuclease-like"/>
    <property type="match status" value="1"/>
</dbReference>
<dbReference type="GO" id="GO:0043138">
    <property type="term" value="F:3'-5' DNA helicase activity"/>
    <property type="evidence" value="ECO:0007669"/>
    <property type="project" value="UniProtKB-EC"/>
</dbReference>
<gene>
    <name evidence="19" type="primary">recB</name>
    <name evidence="19" type="ordered locus">HRM2_26490</name>
</gene>
<dbReference type="GO" id="GO:0016887">
    <property type="term" value="F:ATP hydrolysis activity"/>
    <property type="evidence" value="ECO:0007669"/>
    <property type="project" value="RHEA"/>
</dbReference>
<evidence type="ECO:0000256" key="3">
    <source>
        <dbReference type="ARBA" id="ARBA00022741"/>
    </source>
</evidence>
<keyword evidence="10" id="KW-0238">DNA-binding</keyword>
<dbReference type="GO" id="GO:0009338">
    <property type="term" value="C:exodeoxyribonuclease V complex"/>
    <property type="evidence" value="ECO:0007669"/>
    <property type="project" value="TreeGrafter"/>
</dbReference>
<evidence type="ECO:0000256" key="16">
    <source>
        <dbReference type="PROSITE-ProRule" id="PRU00560"/>
    </source>
</evidence>
<keyword evidence="4" id="KW-0227">DNA damage</keyword>
<evidence type="ECO:0000256" key="4">
    <source>
        <dbReference type="ARBA" id="ARBA00022763"/>
    </source>
</evidence>
<dbReference type="Pfam" id="PF00580">
    <property type="entry name" value="UvrD-helicase"/>
    <property type="match status" value="1"/>
</dbReference>
<organism evidence="19 20">
    <name type="scientific">Desulforapulum autotrophicum (strain ATCC 43914 / DSM 3382 / VKM B-1955 / HRM2)</name>
    <name type="common">Desulfobacterium autotrophicum</name>
    <dbReference type="NCBI Taxonomy" id="177437"/>
    <lineage>
        <taxon>Bacteria</taxon>
        <taxon>Pseudomonadati</taxon>
        <taxon>Thermodesulfobacteriota</taxon>
        <taxon>Desulfobacteria</taxon>
        <taxon>Desulfobacterales</taxon>
        <taxon>Desulfobacteraceae</taxon>
        <taxon>Desulforapulum</taxon>
    </lineage>
</organism>
<keyword evidence="2" id="KW-0479">Metal-binding</keyword>
<keyword evidence="3 16" id="KW-0547">Nucleotide-binding</keyword>
<protein>
    <recommendedName>
        <fullName evidence="14">DNA 3'-5' helicase</fullName>
        <ecNumber evidence="14">5.6.2.4</ecNumber>
    </recommendedName>
</protein>
<keyword evidence="7" id="KW-0269">Exonuclease</keyword>
<reference evidence="19 20" key="1">
    <citation type="journal article" date="2009" name="Environ. Microbiol.">
        <title>Genome sequence of Desulfobacterium autotrophicum HRM2, a marine sulfate reducer oxidizing organic carbon completely to carbon dioxide.</title>
        <authorList>
            <person name="Strittmatter A.W."/>
            <person name="Liesegang H."/>
            <person name="Rabus R."/>
            <person name="Decker I."/>
            <person name="Amann J."/>
            <person name="Andres S."/>
            <person name="Henne A."/>
            <person name="Fricke W.F."/>
            <person name="Martinez-Arias R."/>
            <person name="Bartels D."/>
            <person name="Goesmann A."/>
            <person name="Krause L."/>
            <person name="Puehler A."/>
            <person name="Klenk H.P."/>
            <person name="Richter M."/>
            <person name="Schuler M."/>
            <person name="Gloeckner F.O."/>
            <person name="Meyerdierks A."/>
            <person name="Gottschalk G."/>
            <person name="Amann R."/>
        </authorList>
    </citation>
    <scope>NUCLEOTIDE SEQUENCE [LARGE SCALE GENOMIC DNA]</scope>
    <source>
        <strain evidence="20">ATCC 43914 / DSM 3382 / HRM2</strain>
    </source>
</reference>
<dbReference type="GO" id="GO:0005829">
    <property type="term" value="C:cytosol"/>
    <property type="evidence" value="ECO:0007669"/>
    <property type="project" value="TreeGrafter"/>
</dbReference>
<evidence type="ECO:0000256" key="7">
    <source>
        <dbReference type="ARBA" id="ARBA00022839"/>
    </source>
</evidence>
<dbReference type="GO" id="GO:0003677">
    <property type="term" value="F:DNA binding"/>
    <property type="evidence" value="ECO:0007669"/>
    <property type="project" value="UniProtKB-KW"/>
</dbReference>
<evidence type="ECO:0000256" key="11">
    <source>
        <dbReference type="ARBA" id="ARBA00023204"/>
    </source>
</evidence>
<dbReference type="PANTHER" id="PTHR11070">
    <property type="entry name" value="UVRD / RECB / PCRA DNA HELICASE FAMILY MEMBER"/>
    <property type="match status" value="1"/>
</dbReference>
<keyword evidence="9" id="KW-0460">Magnesium</keyword>
<feature type="binding site" evidence="16">
    <location>
        <begin position="20"/>
        <end position="27"/>
    </location>
    <ligand>
        <name>ATP</name>
        <dbReference type="ChEBI" id="CHEBI:30616"/>
    </ligand>
</feature>
<evidence type="ECO:0000256" key="1">
    <source>
        <dbReference type="ARBA" id="ARBA00022722"/>
    </source>
</evidence>
<dbReference type="PANTHER" id="PTHR11070:SF23">
    <property type="entry name" value="RECBCD ENZYME SUBUNIT RECB"/>
    <property type="match status" value="1"/>
</dbReference>
<keyword evidence="8 16" id="KW-0067">ATP-binding</keyword>
<evidence type="ECO:0000256" key="8">
    <source>
        <dbReference type="ARBA" id="ARBA00022840"/>
    </source>
</evidence>
<keyword evidence="5 16" id="KW-0378">Hydrolase</keyword>
<evidence type="ECO:0000256" key="14">
    <source>
        <dbReference type="ARBA" id="ARBA00034808"/>
    </source>
</evidence>
<dbReference type="GO" id="GO:0000725">
    <property type="term" value="P:recombinational repair"/>
    <property type="evidence" value="ECO:0007669"/>
    <property type="project" value="TreeGrafter"/>
</dbReference>
<dbReference type="PROSITE" id="PS51217">
    <property type="entry name" value="UVRD_HELICASE_CTER"/>
    <property type="match status" value="1"/>
</dbReference>
<dbReference type="InterPro" id="IPR011604">
    <property type="entry name" value="PDDEXK-like_dom_sf"/>
</dbReference>
<dbReference type="Gene3D" id="1.10.3170.10">
    <property type="entry name" value="Recbcd, chain B, domain 2"/>
    <property type="match status" value="1"/>
</dbReference>